<dbReference type="Proteomes" id="UP000465112">
    <property type="component" value="Chromosome 13"/>
</dbReference>
<feature type="compositionally biased region" description="Polar residues" evidence="1">
    <location>
        <begin position="16"/>
        <end position="29"/>
    </location>
</feature>
<gene>
    <name evidence="2" type="ORF">PFLUV_G00150980</name>
</gene>
<evidence type="ECO:0000313" key="3">
    <source>
        <dbReference type="Proteomes" id="UP000465112"/>
    </source>
</evidence>
<feature type="region of interest" description="Disordered" evidence="1">
    <location>
        <begin position="1"/>
        <end position="68"/>
    </location>
</feature>
<dbReference type="AlphaFoldDB" id="A0A6A5EJT1"/>
<evidence type="ECO:0000313" key="2">
    <source>
        <dbReference type="EMBL" id="KAF1381190.1"/>
    </source>
</evidence>
<comment type="caution">
    <text evidence="2">The sequence shown here is derived from an EMBL/GenBank/DDBJ whole genome shotgun (WGS) entry which is preliminary data.</text>
</comment>
<dbReference type="EMBL" id="VHII01000013">
    <property type="protein sequence ID" value="KAF1381190.1"/>
    <property type="molecule type" value="Genomic_DNA"/>
</dbReference>
<name>A0A6A5EJT1_PERFL</name>
<organism evidence="2 3">
    <name type="scientific">Perca fluviatilis</name>
    <name type="common">European perch</name>
    <dbReference type="NCBI Taxonomy" id="8168"/>
    <lineage>
        <taxon>Eukaryota</taxon>
        <taxon>Metazoa</taxon>
        <taxon>Chordata</taxon>
        <taxon>Craniata</taxon>
        <taxon>Vertebrata</taxon>
        <taxon>Euteleostomi</taxon>
        <taxon>Actinopterygii</taxon>
        <taxon>Neopterygii</taxon>
        <taxon>Teleostei</taxon>
        <taxon>Neoteleostei</taxon>
        <taxon>Acanthomorphata</taxon>
        <taxon>Eupercaria</taxon>
        <taxon>Perciformes</taxon>
        <taxon>Percoidei</taxon>
        <taxon>Percidae</taxon>
        <taxon>Percinae</taxon>
        <taxon>Perca</taxon>
    </lineage>
</organism>
<sequence length="158" mass="17115">MENIKKTLGQGVTVLGPQSTDSSTLWQSLTDDDTLGAGAQPSEDSNVSTEHGPRPDEELTVVGPQATDSSTLGDTLGAGILCGSHCARLTSAGSIEAKMSCWSFDLHRDQEQVLRYVLDPKRQGHELSAQQQYLPDPFRLLHTWPASADGVNHWECLL</sequence>
<proteinExistence type="predicted"/>
<keyword evidence="3" id="KW-1185">Reference proteome</keyword>
<reference evidence="2 3" key="1">
    <citation type="submission" date="2019-06" db="EMBL/GenBank/DDBJ databases">
        <title>A chromosome-scale genome assembly of the European perch, Perca fluviatilis.</title>
        <authorList>
            <person name="Roques C."/>
            <person name="Zahm M."/>
            <person name="Cabau C."/>
            <person name="Klopp C."/>
            <person name="Bouchez O."/>
            <person name="Donnadieu C."/>
            <person name="Kuhl H."/>
            <person name="Gislard M."/>
            <person name="Guendouz S."/>
            <person name="Journot L."/>
            <person name="Haffray P."/>
            <person name="Bestin A."/>
            <person name="Morvezen R."/>
            <person name="Feron R."/>
            <person name="Wen M."/>
            <person name="Jouanno E."/>
            <person name="Herpin A."/>
            <person name="Schartl M."/>
            <person name="Postlethwait J."/>
            <person name="Schaerlinger B."/>
            <person name="Chardard D."/>
            <person name="Lecocq T."/>
            <person name="Poncet C."/>
            <person name="Jaffrelo L."/>
            <person name="Lampietro C."/>
            <person name="Guiguen Y."/>
        </authorList>
    </citation>
    <scope>NUCLEOTIDE SEQUENCE [LARGE SCALE GENOMIC DNA]</scope>
    <source>
        <tissue evidence="2">Blood</tissue>
    </source>
</reference>
<accession>A0A6A5EJT1</accession>
<evidence type="ECO:0000256" key="1">
    <source>
        <dbReference type="SAM" id="MobiDB-lite"/>
    </source>
</evidence>
<protein>
    <submittedName>
        <fullName evidence="2">Uncharacterized protein</fullName>
    </submittedName>
</protein>